<evidence type="ECO:0000256" key="3">
    <source>
        <dbReference type="ARBA" id="ARBA00022448"/>
    </source>
</evidence>
<dbReference type="InterPro" id="IPR050173">
    <property type="entry name" value="ABC_transporter_C-like"/>
</dbReference>
<dbReference type="PANTHER" id="PTHR24223">
    <property type="entry name" value="ATP-BINDING CASSETTE SUB-FAMILY C"/>
    <property type="match status" value="1"/>
</dbReference>
<dbReference type="Proteomes" id="UP001152795">
    <property type="component" value="Unassembled WGS sequence"/>
</dbReference>
<dbReference type="GO" id="GO:0016020">
    <property type="term" value="C:membrane"/>
    <property type="evidence" value="ECO:0007669"/>
    <property type="project" value="UniProtKB-SubCell"/>
</dbReference>
<evidence type="ECO:0000256" key="5">
    <source>
        <dbReference type="ARBA" id="ARBA00022741"/>
    </source>
</evidence>
<organism evidence="9 10">
    <name type="scientific">Paramuricea clavata</name>
    <name type="common">Red gorgonian</name>
    <name type="synonym">Violescent sea-whip</name>
    <dbReference type="NCBI Taxonomy" id="317549"/>
    <lineage>
        <taxon>Eukaryota</taxon>
        <taxon>Metazoa</taxon>
        <taxon>Cnidaria</taxon>
        <taxon>Anthozoa</taxon>
        <taxon>Octocorallia</taxon>
        <taxon>Malacalcyonacea</taxon>
        <taxon>Plexauridae</taxon>
        <taxon>Paramuricea</taxon>
    </lineage>
</organism>
<dbReference type="GO" id="GO:0140359">
    <property type="term" value="F:ABC-type transporter activity"/>
    <property type="evidence" value="ECO:0007669"/>
    <property type="project" value="InterPro"/>
</dbReference>
<dbReference type="Pfam" id="PF00664">
    <property type="entry name" value="ABC_membrane"/>
    <property type="match status" value="1"/>
</dbReference>
<keyword evidence="10" id="KW-1185">Reference proteome</keyword>
<name>A0A6S7HQU0_PARCT</name>
<dbReference type="InterPro" id="IPR036640">
    <property type="entry name" value="ABC1_TM_sf"/>
</dbReference>
<dbReference type="PANTHER" id="PTHR24223:SF456">
    <property type="entry name" value="MULTIDRUG RESISTANCE-ASSOCIATED PROTEIN LETHAL(2)03659"/>
    <property type="match status" value="1"/>
</dbReference>
<dbReference type="SUPFAM" id="SSF90123">
    <property type="entry name" value="ABC transporter transmembrane region"/>
    <property type="match status" value="1"/>
</dbReference>
<evidence type="ECO:0000256" key="8">
    <source>
        <dbReference type="ARBA" id="ARBA00023136"/>
    </source>
</evidence>
<dbReference type="OrthoDB" id="6500128at2759"/>
<accession>A0A6S7HQU0</accession>
<evidence type="ECO:0000256" key="2">
    <source>
        <dbReference type="ARBA" id="ARBA00009726"/>
    </source>
</evidence>
<dbReference type="EMBL" id="CACRXK020005249">
    <property type="protein sequence ID" value="CAB4005610.1"/>
    <property type="molecule type" value="Genomic_DNA"/>
</dbReference>
<dbReference type="GO" id="GO:0005524">
    <property type="term" value="F:ATP binding"/>
    <property type="evidence" value="ECO:0007669"/>
    <property type="project" value="UniProtKB-KW"/>
</dbReference>
<evidence type="ECO:0000313" key="9">
    <source>
        <dbReference type="EMBL" id="CAB4005610.1"/>
    </source>
</evidence>
<dbReference type="PROSITE" id="PS50929">
    <property type="entry name" value="ABC_TM1F"/>
    <property type="match status" value="1"/>
</dbReference>
<dbReference type="AlphaFoldDB" id="A0A6S7HQU0"/>
<dbReference type="InterPro" id="IPR011527">
    <property type="entry name" value="ABC1_TM_dom"/>
</dbReference>
<keyword evidence="4" id="KW-0812">Transmembrane</keyword>
<evidence type="ECO:0000256" key="1">
    <source>
        <dbReference type="ARBA" id="ARBA00004141"/>
    </source>
</evidence>
<sequence>MFYRNCIRGLLSSKIVLLTTHDTRYYQEADHIIHLAGGKIEEFKTGHLLAEFDLLQRNRMSDGKKAGGQDVWCVSNEEEGTETLKLEKEEREIGRVAFKVYKEYFLYGVSAIVLFIVFLVFYSGQGIIVLVDFKASRLPILASQEESSFDRALLVYTLCVIAGVVLMVLGTLCIFLVLMNAAYKVHNKMVTCLLKAPLSFHAVNPVGLVLNRFSQDINNLDELLPFYFFMLLLYAAPAVATVLLATITTPLLIIPILIALPAFCFFSKVYFTSATDIKRLMSIAGSPIYSHFSNTMEGLKNIRVYGRQKEFIDQVF</sequence>
<proteinExistence type="inferred from homology"/>
<feature type="non-terminal residue" evidence="9">
    <location>
        <position position="316"/>
    </location>
</feature>
<comment type="caution">
    <text evidence="9">The sequence shown here is derived from an EMBL/GenBank/DDBJ whole genome shotgun (WGS) entry which is preliminary data.</text>
</comment>
<evidence type="ECO:0000256" key="7">
    <source>
        <dbReference type="ARBA" id="ARBA00022989"/>
    </source>
</evidence>
<gene>
    <name evidence="9" type="ORF">PACLA_8A039394</name>
</gene>
<reference evidence="9" key="1">
    <citation type="submission" date="2020-04" db="EMBL/GenBank/DDBJ databases">
        <authorList>
            <person name="Alioto T."/>
            <person name="Alioto T."/>
            <person name="Gomez Garrido J."/>
        </authorList>
    </citation>
    <scope>NUCLEOTIDE SEQUENCE</scope>
    <source>
        <strain evidence="9">A484AB</strain>
    </source>
</reference>
<evidence type="ECO:0000313" key="10">
    <source>
        <dbReference type="Proteomes" id="UP001152795"/>
    </source>
</evidence>
<comment type="subcellular location">
    <subcellularLocation>
        <location evidence="1">Membrane</location>
        <topology evidence="1">Multi-pass membrane protein</topology>
    </subcellularLocation>
</comment>
<keyword evidence="5" id="KW-0547">Nucleotide-binding</keyword>
<keyword evidence="8" id="KW-0472">Membrane</keyword>
<comment type="similarity">
    <text evidence="2">Belongs to the ABC transporter superfamily. ABCC family. Conjugate transporter (TC 3.A.1.208) subfamily.</text>
</comment>
<evidence type="ECO:0000256" key="6">
    <source>
        <dbReference type="ARBA" id="ARBA00022840"/>
    </source>
</evidence>
<keyword evidence="7" id="KW-1133">Transmembrane helix</keyword>
<evidence type="ECO:0000256" key="4">
    <source>
        <dbReference type="ARBA" id="ARBA00022692"/>
    </source>
</evidence>
<dbReference type="Gene3D" id="1.20.1560.10">
    <property type="entry name" value="ABC transporter type 1, transmembrane domain"/>
    <property type="match status" value="1"/>
</dbReference>
<keyword evidence="6" id="KW-0067">ATP-binding</keyword>
<protein>
    <submittedName>
        <fullName evidence="9">Multidrug resistance-associated 4-like</fullName>
    </submittedName>
</protein>
<keyword evidence="3" id="KW-0813">Transport</keyword>